<dbReference type="RefSeq" id="WP_065230267.1">
    <property type="nucleotide sequence ID" value="NZ_CAAAHY010000009.1"/>
</dbReference>
<dbReference type="AlphaFoldDB" id="A0A0W0TQD5"/>
<dbReference type="Proteomes" id="UP000054773">
    <property type="component" value="Unassembled WGS sequence"/>
</dbReference>
<evidence type="ECO:0000313" key="2">
    <source>
        <dbReference type="Proteomes" id="UP000054773"/>
    </source>
</evidence>
<name>A0A0W0TQD5_LEGER</name>
<gene>
    <name evidence="1" type="ORF">Lery_1628</name>
</gene>
<proteinExistence type="predicted"/>
<dbReference type="PATRIC" id="fig|448.7.peg.1697"/>
<sequence>MTTRCNPITPHPNLLDLLFAGKQRSARVFDDVLGLHNIDHLAIGFVSQQRQLLILSSTPALEFNLFSQNLWLFDRSYALEWMNKEGFASWQSLYHPACYHELLYYKQLKTHYRQGYSLAVAINGQPLVFSYASQKNIEGENLNRDLCKMGLYCTRLLYPQIAPFGF</sequence>
<dbReference type="OrthoDB" id="5635939at2"/>
<comment type="caution">
    <text evidence="1">The sequence shown here is derived from an EMBL/GenBank/DDBJ whole genome shotgun (WGS) entry which is preliminary data.</text>
</comment>
<evidence type="ECO:0000313" key="1">
    <source>
        <dbReference type="EMBL" id="KTC97789.1"/>
    </source>
</evidence>
<accession>A0A0W0TQD5</accession>
<organism evidence="1 2">
    <name type="scientific">Legionella erythra</name>
    <dbReference type="NCBI Taxonomy" id="448"/>
    <lineage>
        <taxon>Bacteria</taxon>
        <taxon>Pseudomonadati</taxon>
        <taxon>Pseudomonadota</taxon>
        <taxon>Gammaproteobacteria</taxon>
        <taxon>Legionellales</taxon>
        <taxon>Legionellaceae</taxon>
        <taxon>Legionella</taxon>
    </lineage>
</organism>
<keyword evidence="2" id="KW-1185">Reference proteome</keyword>
<protein>
    <submittedName>
        <fullName evidence="1">Putative FlgJ-like protein</fullName>
    </submittedName>
</protein>
<dbReference type="EMBL" id="LNYA01000024">
    <property type="protein sequence ID" value="KTC97789.1"/>
    <property type="molecule type" value="Genomic_DNA"/>
</dbReference>
<reference evidence="1 2" key="1">
    <citation type="submission" date="2015-11" db="EMBL/GenBank/DDBJ databases">
        <title>Genomic analysis of 38 Legionella species identifies large and diverse effector repertoires.</title>
        <authorList>
            <person name="Burstein D."/>
            <person name="Amaro F."/>
            <person name="Zusman T."/>
            <person name="Lifshitz Z."/>
            <person name="Cohen O."/>
            <person name="Gilbert J.A."/>
            <person name="Pupko T."/>
            <person name="Shuman H.A."/>
            <person name="Segal G."/>
        </authorList>
    </citation>
    <scope>NUCLEOTIDE SEQUENCE [LARGE SCALE GENOMIC DNA]</scope>
    <source>
        <strain evidence="1 2">SE-32A-C8</strain>
    </source>
</reference>